<feature type="region of interest" description="Disordered" evidence="1">
    <location>
        <begin position="107"/>
        <end position="167"/>
    </location>
</feature>
<dbReference type="Proteomes" id="UP000318821">
    <property type="component" value="Unassembled WGS sequence"/>
</dbReference>
<feature type="region of interest" description="Disordered" evidence="1">
    <location>
        <begin position="73"/>
        <end position="93"/>
    </location>
</feature>
<sequence>MNNRFAHPASIAPQAQTSNYPTVHNIYFRSSPLSTLPTRRNTKFKCPSCGVWGEKSTVCKVCLSTIPGPRRIYAPPSSETVKRQPASSGRRHTVVQPATQLGVAAVGATESKRGKSIKDPAPQTTERALNLRVPRSRAFPALRTATAPTPGTPPSTAAQAQQRSRGI</sequence>
<evidence type="ECO:0000313" key="3">
    <source>
        <dbReference type="Proteomes" id="UP000318821"/>
    </source>
</evidence>
<gene>
    <name evidence="2" type="ORF">CGC20_6135</name>
</gene>
<feature type="compositionally biased region" description="Low complexity" evidence="1">
    <location>
        <begin position="138"/>
        <end position="160"/>
    </location>
</feature>
<name>A0A504X4F9_LEIDO</name>
<proteinExistence type="predicted"/>
<comment type="caution">
    <text evidence="2">The sequence shown here is derived from an EMBL/GenBank/DDBJ whole genome shotgun (WGS) entry which is preliminary data.</text>
</comment>
<reference evidence="3" key="1">
    <citation type="submission" date="2019-02" db="EMBL/GenBank/DDBJ databases">
        <title>FDA dAtabase for Regulatory Grade micrObial Sequences (FDA-ARGOS): Supporting development and validation of Infectious Disease Dx tests.</title>
        <authorList>
            <person name="Duncan R."/>
            <person name="Fisher C."/>
            <person name="Tallon L."/>
            <person name="Sadzewicz L."/>
            <person name="Sengamalay N."/>
            <person name="Ott S."/>
            <person name="Godinez A."/>
            <person name="Nagaraj S."/>
            <person name="Vavikolanu K."/>
            <person name="Vyas G."/>
            <person name="Nadendla S."/>
            <person name="Aluvathingal J."/>
            <person name="Sichtig H."/>
        </authorList>
    </citation>
    <scope>NUCLEOTIDE SEQUENCE [LARGE SCALE GENOMIC DNA]</scope>
    <source>
        <strain evidence="3">FDAARGOS_360</strain>
    </source>
</reference>
<accession>A0A504X4F9</accession>
<protein>
    <submittedName>
        <fullName evidence="2">Uncharacterized protein</fullName>
    </submittedName>
</protein>
<dbReference type="EMBL" id="RHLD01000008">
    <property type="protein sequence ID" value="TPP43193.1"/>
    <property type="molecule type" value="Genomic_DNA"/>
</dbReference>
<organism evidence="2 3">
    <name type="scientific">Leishmania donovani</name>
    <dbReference type="NCBI Taxonomy" id="5661"/>
    <lineage>
        <taxon>Eukaryota</taxon>
        <taxon>Discoba</taxon>
        <taxon>Euglenozoa</taxon>
        <taxon>Kinetoplastea</taxon>
        <taxon>Metakinetoplastina</taxon>
        <taxon>Trypanosomatida</taxon>
        <taxon>Trypanosomatidae</taxon>
        <taxon>Leishmaniinae</taxon>
        <taxon>Leishmania</taxon>
    </lineage>
</organism>
<dbReference type="AlphaFoldDB" id="A0A504X4F9"/>
<evidence type="ECO:0000256" key="1">
    <source>
        <dbReference type="SAM" id="MobiDB-lite"/>
    </source>
</evidence>
<evidence type="ECO:0000313" key="2">
    <source>
        <dbReference type="EMBL" id="TPP43193.1"/>
    </source>
</evidence>